<sequence>MIGLAVMAWLTVLICYGGNWVLGQCMIERPLVVGLVAGLLMGDVKTGVIIGASLEAIFMGAVNIGGAISAEPVTATALAVAFTVGAGIDQGAAITLAVPIGVVTAFLSIFVNNVFLAFFAATFDKMAAEGNEKGLALQHFVLWFVKYAAFGLIAFLGVYLGAEPVAAIVNQIPANVMSGLNAVGALLPAVGMALLLQMLWSTELSIYFFLGFTLYQYLGLPMIAIAVLGVIIAVASALRDKEIFDLTKKGLATQAVSNDSVTSDEEDFFA</sequence>
<proteinExistence type="predicted"/>
<dbReference type="InterPro" id="IPR004700">
    <property type="entry name" value="PTS_IIC_man"/>
</dbReference>
<dbReference type="InterPro" id="IPR050303">
    <property type="entry name" value="GatZ_KbaZ_carbometab"/>
</dbReference>
<evidence type="ECO:0000256" key="2">
    <source>
        <dbReference type="ARBA" id="ARBA00022448"/>
    </source>
</evidence>
<evidence type="ECO:0000256" key="6">
    <source>
        <dbReference type="ARBA" id="ARBA00022692"/>
    </source>
</evidence>
<evidence type="ECO:0000256" key="7">
    <source>
        <dbReference type="ARBA" id="ARBA00022989"/>
    </source>
</evidence>
<comment type="subcellular location">
    <subcellularLocation>
        <location evidence="1">Cell membrane</location>
        <topology evidence="1">Multi-pass membrane protein</topology>
    </subcellularLocation>
</comment>
<dbReference type="AlphaFoldDB" id="A0A174KT96"/>
<organism evidence="10 11">
    <name type="scientific">Collinsella aerofaciens</name>
    <dbReference type="NCBI Taxonomy" id="74426"/>
    <lineage>
        <taxon>Bacteria</taxon>
        <taxon>Bacillati</taxon>
        <taxon>Actinomycetota</taxon>
        <taxon>Coriobacteriia</taxon>
        <taxon>Coriobacteriales</taxon>
        <taxon>Coriobacteriaceae</taxon>
        <taxon>Collinsella</taxon>
    </lineage>
</organism>
<dbReference type="PANTHER" id="PTHR32502">
    <property type="entry name" value="N-ACETYLGALACTOSAMINE PERMEASE II COMPONENT-RELATED"/>
    <property type="match status" value="1"/>
</dbReference>
<dbReference type="PROSITE" id="PS51106">
    <property type="entry name" value="PTS_EIIC_TYPE_4"/>
    <property type="match status" value="1"/>
</dbReference>
<feature type="transmembrane region" description="Helical" evidence="9">
    <location>
        <begin position="174"/>
        <end position="200"/>
    </location>
</feature>
<evidence type="ECO:0000256" key="4">
    <source>
        <dbReference type="ARBA" id="ARBA00022597"/>
    </source>
</evidence>
<keyword evidence="3" id="KW-1003">Cell membrane</keyword>
<keyword evidence="7 9" id="KW-1133">Transmembrane helix</keyword>
<dbReference type="Proteomes" id="UP000095454">
    <property type="component" value="Unassembled WGS sequence"/>
</dbReference>
<keyword evidence="5" id="KW-0598">Phosphotransferase system</keyword>
<feature type="transmembrane region" description="Helical" evidence="9">
    <location>
        <begin position="140"/>
        <end position="162"/>
    </location>
</feature>
<evidence type="ECO:0000313" key="11">
    <source>
        <dbReference type="Proteomes" id="UP000095454"/>
    </source>
</evidence>
<evidence type="ECO:0000256" key="1">
    <source>
        <dbReference type="ARBA" id="ARBA00004651"/>
    </source>
</evidence>
<keyword evidence="4" id="KW-0762">Sugar transport</keyword>
<evidence type="ECO:0000256" key="5">
    <source>
        <dbReference type="ARBA" id="ARBA00022683"/>
    </source>
</evidence>
<dbReference type="Pfam" id="PF03609">
    <property type="entry name" value="EII-Sor"/>
    <property type="match status" value="1"/>
</dbReference>
<dbReference type="RefSeq" id="WP_055251946.1">
    <property type="nucleotide sequence ID" value="NZ_CABIXX010000019.1"/>
</dbReference>
<dbReference type="GO" id="GO:0005886">
    <property type="term" value="C:plasma membrane"/>
    <property type="evidence" value="ECO:0007669"/>
    <property type="project" value="UniProtKB-SubCell"/>
</dbReference>
<feature type="transmembrane region" description="Helical" evidence="9">
    <location>
        <begin position="206"/>
        <end position="238"/>
    </location>
</feature>
<evidence type="ECO:0000256" key="9">
    <source>
        <dbReference type="SAM" id="Phobius"/>
    </source>
</evidence>
<keyword evidence="6 9" id="KW-0812">Transmembrane</keyword>
<reference evidence="10 11" key="1">
    <citation type="submission" date="2015-09" db="EMBL/GenBank/DDBJ databases">
        <authorList>
            <consortium name="Pathogen Informatics"/>
        </authorList>
    </citation>
    <scope>NUCLEOTIDE SEQUENCE [LARGE SCALE GENOMIC DNA]</scope>
    <source>
        <strain evidence="10 11">2789STDY5834902</strain>
    </source>
</reference>
<accession>A0A174KT96</accession>
<name>A0A174KT96_9ACTN</name>
<evidence type="ECO:0000256" key="8">
    <source>
        <dbReference type="ARBA" id="ARBA00023136"/>
    </source>
</evidence>
<protein>
    <submittedName>
        <fullName evidence="10">PTS system N-acetylgalactosamine-specific EIIC component 1</fullName>
    </submittedName>
</protein>
<dbReference type="PANTHER" id="PTHR32502:SF8">
    <property type="entry name" value="N-ACETYLGALACTOSAMINE PERMEASE IIC COMPONENT 1"/>
    <property type="match status" value="1"/>
</dbReference>
<feature type="transmembrane region" description="Helical" evidence="9">
    <location>
        <begin position="91"/>
        <end position="120"/>
    </location>
</feature>
<keyword evidence="8 9" id="KW-0472">Membrane</keyword>
<keyword evidence="2" id="KW-0813">Transport</keyword>
<dbReference type="GO" id="GO:0009401">
    <property type="term" value="P:phosphoenolpyruvate-dependent sugar phosphotransferase system"/>
    <property type="evidence" value="ECO:0007669"/>
    <property type="project" value="UniProtKB-KW"/>
</dbReference>
<evidence type="ECO:0000313" key="10">
    <source>
        <dbReference type="EMBL" id="CUP15253.1"/>
    </source>
</evidence>
<evidence type="ECO:0000256" key="3">
    <source>
        <dbReference type="ARBA" id="ARBA00022475"/>
    </source>
</evidence>
<dbReference type="EMBL" id="CZAQ01000019">
    <property type="protein sequence ID" value="CUP15253.1"/>
    <property type="molecule type" value="Genomic_DNA"/>
</dbReference>
<gene>
    <name evidence="10" type="primary">agaC_2</name>
    <name evidence="10" type="ORF">ERS852514_01235</name>
</gene>